<feature type="transmembrane region" description="Helical" evidence="3">
    <location>
        <begin position="149"/>
        <end position="170"/>
    </location>
</feature>
<feature type="domain" description="CBS" evidence="4">
    <location>
        <begin position="10"/>
        <end position="71"/>
    </location>
</feature>
<dbReference type="Proteomes" id="UP000266385">
    <property type="component" value="Unassembled WGS sequence"/>
</dbReference>
<dbReference type="SUPFAM" id="SSF54631">
    <property type="entry name" value="CBS-domain pair"/>
    <property type="match status" value="1"/>
</dbReference>
<keyword evidence="3" id="KW-0812">Transmembrane</keyword>
<keyword evidence="6" id="KW-1185">Reference proteome</keyword>
<accession>A0A399RAU3</accession>
<dbReference type="PANTHER" id="PTHR43080">
    <property type="entry name" value="CBS DOMAIN-CONTAINING PROTEIN CBSX3, MITOCHONDRIAL"/>
    <property type="match status" value="1"/>
</dbReference>
<dbReference type="PANTHER" id="PTHR43080:SF2">
    <property type="entry name" value="CBS DOMAIN-CONTAINING PROTEIN"/>
    <property type="match status" value="1"/>
</dbReference>
<dbReference type="AlphaFoldDB" id="A0A399RAU3"/>
<dbReference type="Gene3D" id="3.10.580.10">
    <property type="entry name" value="CBS-domain"/>
    <property type="match status" value="1"/>
</dbReference>
<gene>
    <name evidence="5" type="ORF">D1223_14780</name>
</gene>
<evidence type="ECO:0000256" key="3">
    <source>
        <dbReference type="SAM" id="Phobius"/>
    </source>
</evidence>
<sequence>MKIKDRVEYTTKPDPLTCGPEESILGAAKKMSSKNYGAIVVVDGDRKVLGLVTERDIMRRTVAEERNPADTSVGEIMTSELRVASENDNLIDWLRIMSNERFRRLPIVDEDGRLTSIMTQGDFVSYTWPDLMTQAVTLTKSTVGNSYQIFLILAAVLAYTLLVGTAFTLFA</sequence>
<keyword evidence="1 2" id="KW-0129">CBS domain</keyword>
<protein>
    <submittedName>
        <fullName evidence="5">CBS domain-containing protein</fullName>
    </submittedName>
</protein>
<dbReference type="EMBL" id="QWFX01000014">
    <property type="protein sequence ID" value="RIJ27097.1"/>
    <property type="molecule type" value="Genomic_DNA"/>
</dbReference>
<name>A0A399RAU3_9PROT</name>
<feature type="domain" description="CBS" evidence="4">
    <location>
        <begin position="77"/>
        <end position="136"/>
    </location>
</feature>
<dbReference type="PROSITE" id="PS51371">
    <property type="entry name" value="CBS"/>
    <property type="match status" value="2"/>
</dbReference>
<organism evidence="5 6">
    <name type="scientific">Henriciella mobilis</name>
    <dbReference type="NCBI Taxonomy" id="2305467"/>
    <lineage>
        <taxon>Bacteria</taxon>
        <taxon>Pseudomonadati</taxon>
        <taxon>Pseudomonadota</taxon>
        <taxon>Alphaproteobacteria</taxon>
        <taxon>Hyphomonadales</taxon>
        <taxon>Hyphomonadaceae</taxon>
        <taxon>Henriciella</taxon>
    </lineage>
</organism>
<comment type="caution">
    <text evidence="5">The sequence shown here is derived from an EMBL/GenBank/DDBJ whole genome shotgun (WGS) entry which is preliminary data.</text>
</comment>
<evidence type="ECO:0000256" key="2">
    <source>
        <dbReference type="PROSITE-ProRule" id="PRU00703"/>
    </source>
</evidence>
<evidence type="ECO:0000256" key="1">
    <source>
        <dbReference type="ARBA" id="ARBA00023122"/>
    </source>
</evidence>
<dbReference type="OrthoDB" id="9807125at2"/>
<dbReference type="InterPro" id="IPR051257">
    <property type="entry name" value="Diverse_CBS-Domain"/>
</dbReference>
<dbReference type="Pfam" id="PF00571">
    <property type="entry name" value="CBS"/>
    <property type="match status" value="2"/>
</dbReference>
<reference evidence="5 6" key="1">
    <citation type="submission" date="2018-08" db="EMBL/GenBank/DDBJ databases">
        <title>Henriciella mobilis sp. nov., isolated from seawater.</title>
        <authorList>
            <person name="Cheng H."/>
            <person name="Wu Y.-H."/>
            <person name="Xu X.-W."/>
            <person name="Guo L.-L."/>
        </authorList>
    </citation>
    <scope>NUCLEOTIDE SEQUENCE [LARGE SCALE GENOMIC DNA]</scope>
    <source>
        <strain evidence="5 6">JN25</strain>
    </source>
</reference>
<evidence type="ECO:0000259" key="4">
    <source>
        <dbReference type="PROSITE" id="PS51371"/>
    </source>
</evidence>
<proteinExistence type="predicted"/>
<dbReference type="InterPro" id="IPR046342">
    <property type="entry name" value="CBS_dom_sf"/>
</dbReference>
<keyword evidence="3" id="KW-1133">Transmembrane helix</keyword>
<dbReference type="SMART" id="SM00116">
    <property type="entry name" value="CBS"/>
    <property type="match status" value="2"/>
</dbReference>
<keyword evidence="3" id="KW-0472">Membrane</keyword>
<dbReference type="InterPro" id="IPR000644">
    <property type="entry name" value="CBS_dom"/>
</dbReference>
<evidence type="ECO:0000313" key="6">
    <source>
        <dbReference type="Proteomes" id="UP000266385"/>
    </source>
</evidence>
<evidence type="ECO:0000313" key="5">
    <source>
        <dbReference type="EMBL" id="RIJ27097.1"/>
    </source>
</evidence>
<dbReference type="RefSeq" id="WP_119377211.1">
    <property type="nucleotide sequence ID" value="NZ_QWFX01000014.1"/>
</dbReference>